<feature type="domain" description="Phage tail collar" evidence="2">
    <location>
        <begin position="275"/>
        <end position="331"/>
    </location>
</feature>
<evidence type="ECO:0000259" key="3">
    <source>
        <dbReference type="Pfam" id="PF12571"/>
    </source>
</evidence>
<proteinExistence type="predicted"/>
<dbReference type="Gene3D" id="3.90.1340.10">
    <property type="entry name" value="Phage tail collar domain"/>
    <property type="match status" value="1"/>
</dbReference>
<keyword evidence="5" id="KW-1185">Reference proteome</keyword>
<name>A0A368TXZ3_9GAMM</name>
<feature type="region of interest" description="Disordered" evidence="1">
    <location>
        <begin position="402"/>
        <end position="424"/>
    </location>
</feature>
<feature type="compositionally biased region" description="Polar residues" evidence="1">
    <location>
        <begin position="412"/>
        <end position="424"/>
    </location>
</feature>
<dbReference type="Proteomes" id="UP000252405">
    <property type="component" value="Unassembled WGS sequence"/>
</dbReference>
<dbReference type="OrthoDB" id="9810174at2"/>
<organism evidence="4 5">
    <name type="scientific">Billgrantia montanilacus</name>
    <dbReference type="NCBI Taxonomy" id="2282305"/>
    <lineage>
        <taxon>Bacteria</taxon>
        <taxon>Pseudomonadati</taxon>
        <taxon>Pseudomonadota</taxon>
        <taxon>Gammaproteobacteria</taxon>
        <taxon>Oceanospirillales</taxon>
        <taxon>Halomonadaceae</taxon>
        <taxon>Billgrantia</taxon>
    </lineage>
</organism>
<dbReference type="EMBL" id="QPII01000005">
    <property type="protein sequence ID" value="RCV89719.1"/>
    <property type="molecule type" value="Genomic_DNA"/>
</dbReference>
<comment type="caution">
    <text evidence="4">The sequence shown here is derived from an EMBL/GenBank/DDBJ whole genome shotgun (WGS) entry which is preliminary data.</text>
</comment>
<evidence type="ECO:0000313" key="5">
    <source>
        <dbReference type="Proteomes" id="UP000252405"/>
    </source>
</evidence>
<gene>
    <name evidence="4" type="ORF">DU505_08945</name>
</gene>
<dbReference type="SUPFAM" id="SSF88874">
    <property type="entry name" value="Receptor-binding domain of short tail fibre protein gp12"/>
    <property type="match status" value="1"/>
</dbReference>
<dbReference type="RefSeq" id="WP_114478653.1">
    <property type="nucleotide sequence ID" value="NZ_QPII01000005.1"/>
</dbReference>
<dbReference type="InterPro" id="IPR051934">
    <property type="entry name" value="Phage_Tail_Fiber_Structural"/>
</dbReference>
<dbReference type="Pfam" id="PF07484">
    <property type="entry name" value="Collar"/>
    <property type="match status" value="1"/>
</dbReference>
<protein>
    <submittedName>
        <fullName evidence="4">Uncharacterized protein</fullName>
    </submittedName>
</protein>
<dbReference type="InterPro" id="IPR022225">
    <property type="entry name" value="Phage_tail_fibre_N"/>
</dbReference>
<accession>A0A368TXZ3</accession>
<dbReference type="InterPro" id="IPR011083">
    <property type="entry name" value="Phage_tail_collar_dom"/>
</dbReference>
<sequence length="437" mass="47538">MIDENSTFGGFLTQIGEAKQSNANSLEIPWKLTHMLLGDANGADPVPQHDQTQLINQVHRAAINQLFVDPDNPAILVAELVLPPNIGGWWIRELGLEDEDGDFVAVANCAPSYKPLLAQGSGRNQVVRMHLILSNTANVELKIDPSVVLATRKYVDDLREAHEESRNHPAGTTNEQGMLQLATSQQTRDGTRTDRATHPAGIKAAIDQAVEAGAYQFASFDADRAYTTGEITRGSDGQFYEFYDRDQVGEVQGVDPTDSQNRPHIWMEWDGVKPGATIEWRSETLPEGYVENDGAEISRADYRRVFAVHGMTYGVGDGSTTFNLPDDRGEFKRGWDHGRGVDFGRSLDGHQLDQMQRITGSLTAVSAQSAHRFFSGGTGAITTSELGDGLASTLSTGASRSARADFDSSLSPNARTSAGSNGETRSRNNAVIYLTKI</sequence>
<dbReference type="InterPro" id="IPR037053">
    <property type="entry name" value="Phage_tail_collar_dom_sf"/>
</dbReference>
<evidence type="ECO:0000259" key="2">
    <source>
        <dbReference type="Pfam" id="PF07484"/>
    </source>
</evidence>
<evidence type="ECO:0000313" key="4">
    <source>
        <dbReference type="EMBL" id="RCV89719.1"/>
    </source>
</evidence>
<dbReference type="PANTHER" id="PTHR35191">
    <property type="entry name" value="PROPHAGE SIDE TAIL FIBER PROTEIN HOMOLOG STFQ-RELATED"/>
    <property type="match status" value="1"/>
</dbReference>
<feature type="domain" description="Phage tail fibre protein N-terminal" evidence="3">
    <location>
        <begin position="7"/>
        <end position="153"/>
    </location>
</feature>
<evidence type="ECO:0000256" key="1">
    <source>
        <dbReference type="SAM" id="MobiDB-lite"/>
    </source>
</evidence>
<dbReference type="AlphaFoldDB" id="A0A368TXZ3"/>
<reference evidence="4 5" key="1">
    <citation type="submission" date="2018-07" db="EMBL/GenBank/DDBJ databases">
        <title>Halomonas montanilacus sp. nov., isolated from Lake Pengyan on Tibetan Plateau.</title>
        <authorList>
            <person name="Lu H."/>
            <person name="Xing P."/>
            <person name="Wu Q."/>
        </authorList>
    </citation>
    <scope>NUCLEOTIDE SEQUENCE [LARGE SCALE GENOMIC DNA]</scope>
    <source>
        <strain evidence="4 5">PYC7W</strain>
    </source>
</reference>
<dbReference type="PANTHER" id="PTHR35191:SF1">
    <property type="entry name" value="PROPHAGE SIDE TAIL FIBER PROTEIN HOMOLOG STFQ-RELATED"/>
    <property type="match status" value="1"/>
</dbReference>
<dbReference type="Pfam" id="PF12571">
    <property type="entry name" value="Phage_tail_fib"/>
    <property type="match status" value="1"/>
</dbReference>